<name>A0ABU9HDR8_9GAMM</name>
<dbReference type="SMART" id="SM00347">
    <property type="entry name" value="HTH_MARR"/>
    <property type="match status" value="1"/>
</dbReference>
<reference evidence="2 3" key="1">
    <citation type="submission" date="2024-02" db="EMBL/GenBank/DDBJ databases">
        <title>Bacteria isolated from the canopy kelp, Nereocystis luetkeana.</title>
        <authorList>
            <person name="Pfister C.A."/>
            <person name="Younker I.T."/>
            <person name="Light S.H."/>
        </authorList>
    </citation>
    <scope>NUCLEOTIDE SEQUENCE [LARGE SCALE GENOMIC DNA]</scope>
    <source>
        <strain evidence="2 3">TI.2.07</strain>
    </source>
</reference>
<organism evidence="2 3">
    <name type="scientific">Psychromonas arctica</name>
    <dbReference type="NCBI Taxonomy" id="168275"/>
    <lineage>
        <taxon>Bacteria</taxon>
        <taxon>Pseudomonadati</taxon>
        <taxon>Pseudomonadota</taxon>
        <taxon>Gammaproteobacteria</taxon>
        <taxon>Alteromonadales</taxon>
        <taxon>Psychromonadaceae</taxon>
        <taxon>Psychromonas</taxon>
    </lineage>
</organism>
<dbReference type="PANTHER" id="PTHR33164:SF87">
    <property type="entry name" value="MULTIPLE ANTIBIOTIC RESISTANCE PROTEIN MARR"/>
    <property type="match status" value="1"/>
</dbReference>
<dbReference type="RefSeq" id="WP_341628269.1">
    <property type="nucleotide sequence ID" value="NZ_JBAKBA010000025.1"/>
</dbReference>
<dbReference type="Gene3D" id="1.10.10.10">
    <property type="entry name" value="Winged helix-like DNA-binding domain superfamily/Winged helix DNA-binding domain"/>
    <property type="match status" value="1"/>
</dbReference>
<accession>A0ABU9HDR8</accession>
<dbReference type="PRINTS" id="PR00598">
    <property type="entry name" value="HTHMARR"/>
</dbReference>
<dbReference type="InterPro" id="IPR036390">
    <property type="entry name" value="WH_DNA-bd_sf"/>
</dbReference>
<dbReference type="PROSITE" id="PS50995">
    <property type="entry name" value="HTH_MARR_2"/>
    <property type="match status" value="1"/>
</dbReference>
<dbReference type="SUPFAM" id="SSF46785">
    <property type="entry name" value="Winged helix' DNA-binding domain"/>
    <property type="match status" value="1"/>
</dbReference>
<dbReference type="Proteomes" id="UP001366060">
    <property type="component" value="Unassembled WGS sequence"/>
</dbReference>
<gene>
    <name evidence="2" type="ORF">V6255_11365</name>
</gene>
<dbReference type="EMBL" id="JBAKBA010000025">
    <property type="protein sequence ID" value="MEL0659736.1"/>
    <property type="molecule type" value="Genomic_DNA"/>
</dbReference>
<protein>
    <submittedName>
        <fullName evidence="2">MarR family transcriptional regulator</fullName>
    </submittedName>
</protein>
<sequence>MKSDSENLNHAFIEFYEKLSSWELKIVKDKGISLTLIHAVEVLGAFGAMPMKELAIKVGITTGTLTVLVDNLTKAKLVERVPHGTDRRSILVKLTEQGTKLFQEHDALHLKLTKQLTAGFNEEEVQLLNKLMGRVNNAF</sequence>
<comment type="caution">
    <text evidence="2">The sequence shown here is derived from an EMBL/GenBank/DDBJ whole genome shotgun (WGS) entry which is preliminary data.</text>
</comment>
<dbReference type="InterPro" id="IPR000835">
    <property type="entry name" value="HTH_MarR-typ"/>
</dbReference>
<keyword evidence="3" id="KW-1185">Reference proteome</keyword>
<evidence type="ECO:0000313" key="3">
    <source>
        <dbReference type="Proteomes" id="UP001366060"/>
    </source>
</evidence>
<dbReference type="Pfam" id="PF01047">
    <property type="entry name" value="MarR"/>
    <property type="match status" value="1"/>
</dbReference>
<feature type="domain" description="HTH marR-type" evidence="1">
    <location>
        <begin position="1"/>
        <end position="137"/>
    </location>
</feature>
<evidence type="ECO:0000313" key="2">
    <source>
        <dbReference type="EMBL" id="MEL0659736.1"/>
    </source>
</evidence>
<dbReference type="InterPro" id="IPR039422">
    <property type="entry name" value="MarR/SlyA-like"/>
</dbReference>
<proteinExistence type="predicted"/>
<evidence type="ECO:0000259" key="1">
    <source>
        <dbReference type="PROSITE" id="PS50995"/>
    </source>
</evidence>
<dbReference type="InterPro" id="IPR036388">
    <property type="entry name" value="WH-like_DNA-bd_sf"/>
</dbReference>
<dbReference type="PANTHER" id="PTHR33164">
    <property type="entry name" value="TRANSCRIPTIONAL REGULATOR, MARR FAMILY"/>
    <property type="match status" value="1"/>
</dbReference>